<evidence type="ECO:0000256" key="1">
    <source>
        <dbReference type="ARBA" id="ARBA00004651"/>
    </source>
</evidence>
<feature type="transmembrane region" description="Helical" evidence="9">
    <location>
        <begin position="6"/>
        <end position="27"/>
    </location>
</feature>
<evidence type="ECO:0000256" key="8">
    <source>
        <dbReference type="PIRNR" id="PIRNR028784"/>
    </source>
</evidence>
<dbReference type="PANTHER" id="PTHR34702:SF1">
    <property type="entry name" value="NA(+)_H(+) ANTIPORTER SUBUNIT F"/>
    <property type="match status" value="1"/>
</dbReference>
<dbReference type="OrthoDB" id="9799958at2"/>
<accession>A6DPK2</accession>
<keyword evidence="6 9" id="KW-1133">Transmembrane helix</keyword>
<evidence type="ECO:0000256" key="5">
    <source>
        <dbReference type="ARBA" id="ARBA00022692"/>
    </source>
</evidence>
<evidence type="ECO:0000256" key="7">
    <source>
        <dbReference type="ARBA" id="ARBA00023136"/>
    </source>
</evidence>
<dbReference type="STRING" id="313628.LNTAR_05969"/>
<feature type="transmembrane region" description="Helical" evidence="9">
    <location>
        <begin position="39"/>
        <end position="58"/>
    </location>
</feature>
<comment type="subcellular location">
    <subcellularLocation>
        <location evidence="1 8">Cell membrane</location>
        <topology evidence="1 8">Multi-pass membrane protein</topology>
    </subcellularLocation>
</comment>
<organism evidence="10 11">
    <name type="scientific">Lentisphaera araneosa HTCC2155</name>
    <dbReference type="NCBI Taxonomy" id="313628"/>
    <lineage>
        <taxon>Bacteria</taxon>
        <taxon>Pseudomonadati</taxon>
        <taxon>Lentisphaerota</taxon>
        <taxon>Lentisphaeria</taxon>
        <taxon>Lentisphaerales</taxon>
        <taxon>Lentisphaeraceae</taxon>
        <taxon>Lentisphaera</taxon>
    </lineage>
</organism>
<comment type="caution">
    <text evidence="10">The sequence shown here is derived from an EMBL/GenBank/DDBJ whole genome shotgun (WGS) entry which is preliminary data.</text>
</comment>
<evidence type="ECO:0000256" key="4">
    <source>
        <dbReference type="ARBA" id="ARBA00022475"/>
    </source>
</evidence>
<keyword evidence="3 8" id="KW-0813">Transport</keyword>
<evidence type="ECO:0000313" key="11">
    <source>
        <dbReference type="Proteomes" id="UP000004947"/>
    </source>
</evidence>
<dbReference type="PANTHER" id="PTHR34702">
    <property type="entry name" value="NA(+)/H(+) ANTIPORTER SUBUNIT F1"/>
    <property type="match status" value="1"/>
</dbReference>
<comment type="similarity">
    <text evidence="2 8">Belongs to the CPA3 antiporters (TC 2.A.63) subunit F family.</text>
</comment>
<gene>
    <name evidence="10" type="ORF">LNTAR_05969</name>
</gene>
<dbReference type="AlphaFoldDB" id="A6DPK2"/>
<proteinExistence type="inferred from homology"/>
<protein>
    <recommendedName>
        <fullName evidence="12">Multiple resistance and pH regulation protein F</fullName>
    </recommendedName>
</protein>
<dbReference type="EMBL" id="ABCK01000016">
    <property type="protein sequence ID" value="EDM26498.1"/>
    <property type="molecule type" value="Genomic_DNA"/>
</dbReference>
<keyword evidence="4 8" id="KW-1003">Cell membrane</keyword>
<keyword evidence="8" id="KW-0406">Ion transport</keyword>
<evidence type="ECO:0000256" key="9">
    <source>
        <dbReference type="SAM" id="Phobius"/>
    </source>
</evidence>
<dbReference type="InterPro" id="IPR007208">
    <property type="entry name" value="MrpF/PhaF-like"/>
</dbReference>
<dbReference type="eggNOG" id="COG2212">
    <property type="taxonomic scope" value="Bacteria"/>
</dbReference>
<dbReference type="RefSeq" id="WP_007279784.1">
    <property type="nucleotide sequence ID" value="NZ_ABCK01000016.1"/>
</dbReference>
<evidence type="ECO:0000256" key="6">
    <source>
        <dbReference type="ARBA" id="ARBA00022989"/>
    </source>
</evidence>
<name>A6DPK2_9BACT</name>
<evidence type="ECO:0008006" key="12">
    <source>
        <dbReference type="Google" id="ProtNLM"/>
    </source>
</evidence>
<reference evidence="10 11" key="1">
    <citation type="journal article" date="2010" name="J. Bacteriol.">
        <title>Genome sequence of Lentisphaera araneosa HTCC2155T, the type species of the order Lentisphaerales in the phylum Lentisphaerae.</title>
        <authorList>
            <person name="Thrash J.C."/>
            <person name="Cho J.C."/>
            <person name="Vergin K.L."/>
            <person name="Morris R.M."/>
            <person name="Giovannoni S.J."/>
        </authorList>
    </citation>
    <scope>NUCLEOTIDE SEQUENCE [LARGE SCALE GENOMIC DNA]</scope>
    <source>
        <strain evidence="10 11">HTCC2155</strain>
    </source>
</reference>
<dbReference type="Pfam" id="PF04066">
    <property type="entry name" value="MrpF_PhaF"/>
    <property type="match status" value="1"/>
</dbReference>
<dbReference type="GO" id="GO:0005886">
    <property type="term" value="C:plasma membrane"/>
    <property type="evidence" value="ECO:0007669"/>
    <property type="project" value="UniProtKB-SubCell"/>
</dbReference>
<evidence type="ECO:0000256" key="2">
    <source>
        <dbReference type="ARBA" id="ARBA00009212"/>
    </source>
</evidence>
<keyword evidence="5 9" id="KW-0812">Transmembrane</keyword>
<sequence>MGDLQIFPWALMSAYVLLISALGIATWRLIYGPSLFDRVVAMDLISAVVMCIAAVFALETQNPVFLEISVAIAVVTFLGTIAFARYLEDEEEE</sequence>
<dbReference type="GO" id="GO:0015385">
    <property type="term" value="F:sodium:proton antiporter activity"/>
    <property type="evidence" value="ECO:0007669"/>
    <property type="project" value="TreeGrafter"/>
</dbReference>
<keyword evidence="11" id="KW-1185">Reference proteome</keyword>
<dbReference type="PIRSF" id="PIRSF028784">
    <property type="entry name" value="MrpF"/>
    <property type="match status" value="1"/>
</dbReference>
<keyword evidence="7 8" id="KW-0472">Membrane</keyword>
<feature type="transmembrane region" description="Helical" evidence="9">
    <location>
        <begin position="64"/>
        <end position="87"/>
    </location>
</feature>
<evidence type="ECO:0000313" key="10">
    <source>
        <dbReference type="EMBL" id="EDM26498.1"/>
    </source>
</evidence>
<dbReference type="Proteomes" id="UP000004947">
    <property type="component" value="Unassembled WGS sequence"/>
</dbReference>
<keyword evidence="8" id="KW-0050">Antiport</keyword>
<evidence type="ECO:0000256" key="3">
    <source>
        <dbReference type="ARBA" id="ARBA00022448"/>
    </source>
</evidence>